<evidence type="ECO:0000256" key="2">
    <source>
        <dbReference type="ARBA" id="ARBA00022827"/>
    </source>
</evidence>
<dbReference type="InterPro" id="IPR036683">
    <property type="entry name" value="CO_DH_flav_C_dom_sf"/>
</dbReference>
<dbReference type="Proteomes" id="UP001437460">
    <property type="component" value="Unassembled WGS sequence"/>
</dbReference>
<keyword evidence="1" id="KW-0285">Flavoprotein</keyword>
<dbReference type="InterPro" id="IPR016169">
    <property type="entry name" value="FAD-bd_PCMH_sub2"/>
</dbReference>
<evidence type="ECO:0000256" key="1">
    <source>
        <dbReference type="ARBA" id="ARBA00022630"/>
    </source>
</evidence>
<keyword evidence="6" id="KW-1185">Reference proteome</keyword>
<dbReference type="InterPro" id="IPR005107">
    <property type="entry name" value="CO_DH_flav_C"/>
</dbReference>
<dbReference type="Gene3D" id="3.30.465.10">
    <property type="match status" value="1"/>
</dbReference>
<accession>A0ABV1HP85</accession>
<dbReference type="SMART" id="SM01092">
    <property type="entry name" value="CO_deh_flav_C"/>
    <property type="match status" value="1"/>
</dbReference>
<dbReference type="PANTHER" id="PTHR42659">
    <property type="entry name" value="XANTHINE DEHYDROGENASE SUBUNIT C-RELATED"/>
    <property type="match status" value="1"/>
</dbReference>
<gene>
    <name evidence="5" type="ORF">WMO41_13350</name>
</gene>
<dbReference type="InterPro" id="IPR051312">
    <property type="entry name" value="Diverse_Substr_Oxidored"/>
</dbReference>
<dbReference type="RefSeq" id="WP_349230184.1">
    <property type="nucleotide sequence ID" value="NZ_JBBMFJ010000032.1"/>
</dbReference>
<sequence length="258" mass="29048">MFHAKEYVKAESLEQAYELNQKRSNVLVGGMMWLKMSSGNRNTVIDISGLGLNQIEETEDEFRIGCMCSLRDLELHEGLNRYFDGAFRECTRWIVGTQFRNGATVGGSIFGRFGFSDILTCMMVLDTYVELYKGGTVSLEEFAQMKYSRDILVRIIIKKDGRKAAYVSQRRSKTDFPLIAVAAAKKEDMWYISVGARPSKAALVSRPVQTGCEISDQAKEAVSLFSFGSNLRGSADYRKSLAEIYVRRLMEQLSGEEA</sequence>
<dbReference type="SUPFAM" id="SSF56176">
    <property type="entry name" value="FAD-binding/transporter-associated domain-like"/>
    <property type="match status" value="1"/>
</dbReference>
<keyword evidence="3" id="KW-0560">Oxidoreductase</keyword>
<name>A0ABV1HP85_9FIRM</name>
<dbReference type="Pfam" id="PF00941">
    <property type="entry name" value="FAD_binding_5"/>
    <property type="match status" value="1"/>
</dbReference>
<dbReference type="EMBL" id="JBBMFJ010000032">
    <property type="protein sequence ID" value="MEQ2564135.1"/>
    <property type="molecule type" value="Genomic_DNA"/>
</dbReference>
<organism evidence="5 6">
    <name type="scientific">Ventrimonas faecis</name>
    <dbReference type="NCBI Taxonomy" id="3133170"/>
    <lineage>
        <taxon>Bacteria</taxon>
        <taxon>Bacillati</taxon>
        <taxon>Bacillota</taxon>
        <taxon>Clostridia</taxon>
        <taxon>Lachnospirales</taxon>
        <taxon>Lachnospiraceae</taxon>
        <taxon>Ventrimonas</taxon>
    </lineage>
</organism>
<dbReference type="SUPFAM" id="SSF55447">
    <property type="entry name" value="CO dehydrogenase flavoprotein C-terminal domain-like"/>
    <property type="match status" value="1"/>
</dbReference>
<protein>
    <submittedName>
        <fullName evidence="5">FAD binding domain-containing protein</fullName>
    </submittedName>
</protein>
<proteinExistence type="predicted"/>
<dbReference type="InterPro" id="IPR036318">
    <property type="entry name" value="FAD-bd_PCMH-like_sf"/>
</dbReference>
<dbReference type="InterPro" id="IPR002346">
    <property type="entry name" value="Mopterin_DH_FAD-bd"/>
</dbReference>
<evidence type="ECO:0000313" key="6">
    <source>
        <dbReference type="Proteomes" id="UP001437460"/>
    </source>
</evidence>
<comment type="caution">
    <text evidence="5">The sequence shown here is derived from an EMBL/GenBank/DDBJ whole genome shotgun (WGS) entry which is preliminary data.</text>
</comment>
<evidence type="ECO:0000259" key="4">
    <source>
        <dbReference type="PROSITE" id="PS51387"/>
    </source>
</evidence>
<keyword evidence="2" id="KW-0274">FAD</keyword>
<dbReference type="PANTHER" id="PTHR42659:SF2">
    <property type="entry name" value="XANTHINE DEHYDROGENASE SUBUNIT C-RELATED"/>
    <property type="match status" value="1"/>
</dbReference>
<evidence type="ECO:0000313" key="5">
    <source>
        <dbReference type="EMBL" id="MEQ2564135.1"/>
    </source>
</evidence>
<reference evidence="5 6" key="1">
    <citation type="submission" date="2024-03" db="EMBL/GenBank/DDBJ databases">
        <title>Human intestinal bacterial collection.</title>
        <authorList>
            <person name="Pauvert C."/>
            <person name="Hitch T.C.A."/>
            <person name="Clavel T."/>
        </authorList>
    </citation>
    <scope>NUCLEOTIDE SEQUENCE [LARGE SCALE GENOMIC DNA]</scope>
    <source>
        <strain evidence="5 6">CLA-AP-H27</strain>
    </source>
</reference>
<evidence type="ECO:0000256" key="3">
    <source>
        <dbReference type="ARBA" id="ARBA00023002"/>
    </source>
</evidence>
<dbReference type="PROSITE" id="PS51387">
    <property type="entry name" value="FAD_PCMH"/>
    <property type="match status" value="1"/>
</dbReference>
<dbReference type="InterPro" id="IPR016166">
    <property type="entry name" value="FAD-bd_PCMH"/>
</dbReference>
<feature type="domain" description="FAD-binding PCMH-type" evidence="4">
    <location>
        <begin position="1"/>
        <end position="162"/>
    </location>
</feature>